<name>A0AAD4S6L2_9MAGN</name>
<dbReference type="GO" id="GO:0005524">
    <property type="term" value="F:ATP binding"/>
    <property type="evidence" value="ECO:0007669"/>
    <property type="project" value="UniProtKB-KW"/>
</dbReference>
<organism evidence="3 4">
    <name type="scientific">Papaver atlanticum</name>
    <dbReference type="NCBI Taxonomy" id="357466"/>
    <lineage>
        <taxon>Eukaryota</taxon>
        <taxon>Viridiplantae</taxon>
        <taxon>Streptophyta</taxon>
        <taxon>Embryophyta</taxon>
        <taxon>Tracheophyta</taxon>
        <taxon>Spermatophyta</taxon>
        <taxon>Magnoliopsida</taxon>
        <taxon>Ranunculales</taxon>
        <taxon>Papaveraceae</taxon>
        <taxon>Papaveroideae</taxon>
        <taxon>Papaver</taxon>
    </lineage>
</organism>
<sequence>MCIAVQWLSYTTPIILCHCSGKLSGDTFILFNQQLIGSKRGLENSLETQSLSFWEHSLRDAKLGFKDLEVILVGRSACIPAVQELVKSSTAKDPNVTVNHGEVVALGAAVLAGALSGDN</sequence>
<keyword evidence="1" id="KW-0547">Nucleotide-binding</keyword>
<dbReference type="GO" id="GO:0140662">
    <property type="term" value="F:ATP-dependent protein folding chaperone"/>
    <property type="evidence" value="ECO:0007669"/>
    <property type="project" value="InterPro"/>
</dbReference>
<protein>
    <submittedName>
        <fullName evidence="3">Uncharacterized protein</fullName>
    </submittedName>
</protein>
<proteinExistence type="predicted"/>
<gene>
    <name evidence="3" type="ORF">MKW98_015550</name>
</gene>
<evidence type="ECO:0000313" key="3">
    <source>
        <dbReference type="EMBL" id="KAI3863092.1"/>
    </source>
</evidence>
<evidence type="ECO:0000313" key="4">
    <source>
        <dbReference type="Proteomes" id="UP001202328"/>
    </source>
</evidence>
<comment type="caution">
    <text evidence="3">The sequence shown here is derived from an EMBL/GenBank/DDBJ whole genome shotgun (WGS) entry which is preliminary data.</text>
</comment>
<dbReference type="Pfam" id="PF00012">
    <property type="entry name" value="HSP70"/>
    <property type="match status" value="1"/>
</dbReference>
<dbReference type="EMBL" id="JAJJMB010014053">
    <property type="protein sequence ID" value="KAI3863092.1"/>
    <property type="molecule type" value="Genomic_DNA"/>
</dbReference>
<dbReference type="InterPro" id="IPR013126">
    <property type="entry name" value="Hsp_70_fam"/>
</dbReference>
<reference evidence="3" key="1">
    <citation type="submission" date="2022-04" db="EMBL/GenBank/DDBJ databases">
        <title>A functionally conserved STORR gene fusion in Papaver species that diverged 16.8 million years ago.</title>
        <authorList>
            <person name="Catania T."/>
        </authorList>
    </citation>
    <scope>NUCLEOTIDE SEQUENCE</scope>
    <source>
        <strain evidence="3">S-188037</strain>
    </source>
</reference>
<dbReference type="Proteomes" id="UP001202328">
    <property type="component" value="Unassembled WGS sequence"/>
</dbReference>
<dbReference type="Gene3D" id="3.30.420.40">
    <property type="match status" value="2"/>
</dbReference>
<dbReference type="AlphaFoldDB" id="A0AAD4S6L2"/>
<keyword evidence="4" id="KW-1185">Reference proteome</keyword>
<keyword evidence="2" id="KW-0067">ATP-binding</keyword>
<accession>A0AAD4S6L2</accession>
<dbReference type="InterPro" id="IPR043129">
    <property type="entry name" value="ATPase_NBD"/>
</dbReference>
<evidence type="ECO:0000256" key="2">
    <source>
        <dbReference type="ARBA" id="ARBA00022840"/>
    </source>
</evidence>
<evidence type="ECO:0000256" key="1">
    <source>
        <dbReference type="ARBA" id="ARBA00022741"/>
    </source>
</evidence>
<dbReference type="SUPFAM" id="SSF53067">
    <property type="entry name" value="Actin-like ATPase domain"/>
    <property type="match status" value="1"/>
</dbReference>
<dbReference type="PRINTS" id="PR00301">
    <property type="entry name" value="HEATSHOCK70"/>
</dbReference>